<dbReference type="HOGENOM" id="CLU_096586_0_0_1"/>
<evidence type="ECO:0000313" key="3">
    <source>
        <dbReference type="Proteomes" id="UP000008064"/>
    </source>
</evidence>
<accession>F8NM44</accession>
<dbReference type="GeneID" id="18818299"/>
<reference evidence="3" key="1">
    <citation type="journal article" date="2011" name="Science">
        <title>The plant cell wall-decomposing machinery underlies the functional diversity of forest fungi.</title>
        <authorList>
            <person name="Eastwood D.C."/>
            <person name="Floudas D."/>
            <person name="Binder M."/>
            <person name="Majcherczyk A."/>
            <person name="Schneider P."/>
            <person name="Aerts A."/>
            <person name="Asiegbu F.O."/>
            <person name="Baker S.E."/>
            <person name="Barry K."/>
            <person name="Bendiksby M."/>
            <person name="Blumentritt M."/>
            <person name="Coutinho P.M."/>
            <person name="Cullen D."/>
            <person name="de Vries R.P."/>
            <person name="Gathman A."/>
            <person name="Goodell B."/>
            <person name="Henrissat B."/>
            <person name="Ihrmark K."/>
            <person name="Kauserud H."/>
            <person name="Kohler A."/>
            <person name="LaButti K."/>
            <person name="Lapidus A."/>
            <person name="Lavin J.L."/>
            <person name="Lee Y.-H."/>
            <person name="Lindquist E."/>
            <person name="Lilly W."/>
            <person name="Lucas S."/>
            <person name="Morin E."/>
            <person name="Murat C."/>
            <person name="Oguiza J.A."/>
            <person name="Park J."/>
            <person name="Pisabarro A.G."/>
            <person name="Riley R."/>
            <person name="Rosling A."/>
            <person name="Salamov A."/>
            <person name="Schmidt O."/>
            <person name="Schmutz J."/>
            <person name="Skrede I."/>
            <person name="Stenlid J."/>
            <person name="Wiebenga A."/>
            <person name="Xie X."/>
            <person name="Kuees U."/>
            <person name="Hibbett D.S."/>
            <person name="Hoffmeister D."/>
            <person name="Hoegberg N."/>
            <person name="Martin F."/>
            <person name="Grigoriev I.V."/>
            <person name="Watkinson S.C."/>
        </authorList>
    </citation>
    <scope>NUCLEOTIDE SEQUENCE [LARGE SCALE GENOMIC DNA]</scope>
    <source>
        <strain evidence="3">S7.9</strain>
    </source>
</reference>
<feature type="region of interest" description="Disordered" evidence="1">
    <location>
        <begin position="94"/>
        <end position="156"/>
    </location>
</feature>
<gene>
    <name evidence="2" type="ORF">SERLADRAFT_461954</name>
</gene>
<proteinExistence type="predicted"/>
<evidence type="ECO:0000256" key="1">
    <source>
        <dbReference type="SAM" id="MobiDB-lite"/>
    </source>
</evidence>
<feature type="compositionally biased region" description="Polar residues" evidence="1">
    <location>
        <begin position="145"/>
        <end position="156"/>
    </location>
</feature>
<dbReference type="KEGG" id="sla:SERLADRAFT_461954"/>
<sequence length="252" mass="27699">MSLTAAAHYPLSHPHHHQHHHFPPQNISGAALPTPPSSPYAPYHVESTISLLESLTAFYHEERMWVYRTRASLELMVQGKSFIPDLGTSDDIVASSSTDPTISASPSSSSSTGPISESLSSTTTTIAADEDDTHHMDMGVKQEPHSPSMNSPGQSKWMQRKKSYRLKLEGLSFTRVVGGRVSKDRANGSMVQRKQQRDSGVQILELFEKMMQARMESCERVTKMVRNANACGMSGTANVNIMGSGRVNVRVM</sequence>
<dbReference type="Proteomes" id="UP000008064">
    <property type="component" value="Unassembled WGS sequence"/>
</dbReference>
<feature type="compositionally biased region" description="Basic and acidic residues" evidence="1">
    <location>
        <begin position="132"/>
        <end position="144"/>
    </location>
</feature>
<feature type="region of interest" description="Disordered" evidence="1">
    <location>
        <begin position="9"/>
        <end position="35"/>
    </location>
</feature>
<dbReference type="AlphaFoldDB" id="F8NM44"/>
<feature type="compositionally biased region" description="Low complexity" evidence="1">
    <location>
        <begin position="95"/>
        <end position="127"/>
    </location>
</feature>
<name>F8NM44_SERL9</name>
<protein>
    <submittedName>
        <fullName evidence="2">Uncharacterized protein</fullName>
    </submittedName>
</protein>
<organism evidence="3">
    <name type="scientific">Serpula lacrymans var. lacrymans (strain S7.9)</name>
    <name type="common">Dry rot fungus</name>
    <dbReference type="NCBI Taxonomy" id="578457"/>
    <lineage>
        <taxon>Eukaryota</taxon>
        <taxon>Fungi</taxon>
        <taxon>Dikarya</taxon>
        <taxon>Basidiomycota</taxon>
        <taxon>Agaricomycotina</taxon>
        <taxon>Agaricomycetes</taxon>
        <taxon>Agaricomycetidae</taxon>
        <taxon>Boletales</taxon>
        <taxon>Coniophorineae</taxon>
        <taxon>Serpulaceae</taxon>
        <taxon>Serpula</taxon>
    </lineage>
</organism>
<dbReference type="RefSeq" id="XP_007315923.1">
    <property type="nucleotide sequence ID" value="XM_007315861.1"/>
</dbReference>
<dbReference type="EMBL" id="GL945431">
    <property type="protein sequence ID" value="EGO27832.1"/>
    <property type="molecule type" value="Genomic_DNA"/>
</dbReference>
<evidence type="ECO:0000313" key="2">
    <source>
        <dbReference type="EMBL" id="EGO27832.1"/>
    </source>
</evidence>
<dbReference type="OrthoDB" id="3217075at2759"/>
<feature type="compositionally biased region" description="Basic residues" evidence="1">
    <location>
        <begin position="13"/>
        <end position="22"/>
    </location>
</feature>